<dbReference type="InterPro" id="IPR009061">
    <property type="entry name" value="DNA-bd_dom_put_sf"/>
</dbReference>
<gene>
    <name evidence="3" type="ORF">CVV68_01500</name>
</gene>
<evidence type="ECO:0000313" key="3">
    <source>
        <dbReference type="EMBL" id="PYI69809.1"/>
    </source>
</evidence>
<dbReference type="PROSITE" id="PS50937">
    <property type="entry name" value="HTH_MERR_2"/>
    <property type="match status" value="1"/>
</dbReference>
<dbReference type="PRINTS" id="PR00040">
    <property type="entry name" value="HTHMERR"/>
</dbReference>
<dbReference type="InterPro" id="IPR047057">
    <property type="entry name" value="MerR_fam"/>
</dbReference>
<evidence type="ECO:0000313" key="4">
    <source>
        <dbReference type="Proteomes" id="UP000247832"/>
    </source>
</evidence>
<dbReference type="Gene3D" id="1.10.1660.10">
    <property type="match status" value="1"/>
</dbReference>
<sequence>MTETPTPAAEARRMQIGDLAEATGLSQRTIRHYDEVGLLPATTRSDGGFRIYTDSDLQRMLVIRSMKPLGFTLEEMGELLDTVDTLAADATDTKARAKLAEFIDQANAKRAKLALNLSRTDSFIQDLQGK</sequence>
<dbReference type="PANTHER" id="PTHR30204">
    <property type="entry name" value="REDOX-CYCLING DRUG-SENSING TRANSCRIPTIONAL ACTIVATOR SOXR"/>
    <property type="match status" value="1"/>
</dbReference>
<dbReference type="AlphaFoldDB" id="A0A2V5LDV4"/>
<evidence type="ECO:0000256" key="1">
    <source>
        <dbReference type="ARBA" id="ARBA00023125"/>
    </source>
</evidence>
<dbReference type="SUPFAM" id="SSF46955">
    <property type="entry name" value="Putative DNA-binding domain"/>
    <property type="match status" value="1"/>
</dbReference>
<reference evidence="3 4" key="1">
    <citation type="submission" date="2018-05" db="EMBL/GenBank/DDBJ databases">
        <title>Genetic diversity of glacier-inhabiting Cryobacterium bacteria in China and description of Cryobacterium mengkeensis sp. nov. and Arthrobacter glacialis sp. nov.</title>
        <authorList>
            <person name="Liu Q."/>
            <person name="Xin Y.-H."/>
        </authorList>
    </citation>
    <scope>NUCLEOTIDE SEQUENCE [LARGE SCALE GENOMIC DNA]</scope>
    <source>
        <strain evidence="3 4">LI2</strain>
    </source>
</reference>
<dbReference type="OrthoDB" id="9809391at2"/>
<keyword evidence="1" id="KW-0238">DNA-binding</keyword>
<proteinExistence type="predicted"/>
<organism evidence="3 4">
    <name type="scientific">Arthrobacter livingstonensis</name>
    <dbReference type="NCBI Taxonomy" id="670078"/>
    <lineage>
        <taxon>Bacteria</taxon>
        <taxon>Bacillati</taxon>
        <taxon>Actinomycetota</taxon>
        <taxon>Actinomycetes</taxon>
        <taxon>Micrococcales</taxon>
        <taxon>Micrococcaceae</taxon>
        <taxon>Arthrobacter</taxon>
    </lineage>
</organism>
<keyword evidence="4" id="KW-1185">Reference proteome</keyword>
<dbReference type="PROSITE" id="PS00552">
    <property type="entry name" value="HTH_MERR_1"/>
    <property type="match status" value="1"/>
</dbReference>
<dbReference type="InterPro" id="IPR000551">
    <property type="entry name" value="MerR-type_HTH_dom"/>
</dbReference>
<dbReference type="GO" id="GO:0003700">
    <property type="term" value="F:DNA-binding transcription factor activity"/>
    <property type="evidence" value="ECO:0007669"/>
    <property type="project" value="InterPro"/>
</dbReference>
<dbReference type="Pfam" id="PF13411">
    <property type="entry name" value="MerR_1"/>
    <property type="match status" value="1"/>
</dbReference>
<dbReference type="EMBL" id="QJVD01000001">
    <property type="protein sequence ID" value="PYI69809.1"/>
    <property type="molecule type" value="Genomic_DNA"/>
</dbReference>
<feature type="domain" description="HTH merR-type" evidence="2">
    <location>
        <begin position="13"/>
        <end position="82"/>
    </location>
</feature>
<dbReference type="PANTHER" id="PTHR30204:SF93">
    <property type="entry name" value="HTH MERR-TYPE DOMAIN-CONTAINING PROTEIN"/>
    <property type="match status" value="1"/>
</dbReference>
<accession>A0A2V5LDV4</accession>
<name>A0A2V5LDV4_9MICC</name>
<dbReference type="RefSeq" id="WP_110499233.1">
    <property type="nucleotide sequence ID" value="NZ_QJVD01000001.1"/>
</dbReference>
<dbReference type="Proteomes" id="UP000247832">
    <property type="component" value="Unassembled WGS sequence"/>
</dbReference>
<dbReference type="SMART" id="SM00422">
    <property type="entry name" value="HTH_MERR"/>
    <property type="match status" value="1"/>
</dbReference>
<comment type="caution">
    <text evidence="3">The sequence shown here is derived from an EMBL/GenBank/DDBJ whole genome shotgun (WGS) entry which is preliminary data.</text>
</comment>
<protein>
    <submittedName>
        <fullName evidence="3">MerR family transcriptional regulator</fullName>
    </submittedName>
</protein>
<dbReference type="GO" id="GO:0003677">
    <property type="term" value="F:DNA binding"/>
    <property type="evidence" value="ECO:0007669"/>
    <property type="project" value="UniProtKB-KW"/>
</dbReference>
<evidence type="ECO:0000259" key="2">
    <source>
        <dbReference type="PROSITE" id="PS50937"/>
    </source>
</evidence>